<sequence>MTLNRQNSDGVLREDRSRTGISKESRPWTKIDSMVRQERSHLTDGTRLRGTVSAKGKSFLKKERTGSIFVCGTACCLCRSSARGRHRAVSRAARAAAASASPYPPRDVT</sequence>
<protein>
    <submittedName>
        <fullName evidence="2">Uncharacterized protein</fullName>
    </submittedName>
</protein>
<reference evidence="2 3" key="1">
    <citation type="journal article" date="2019" name="Commun. Biol.">
        <title>The bagworm genome reveals a unique fibroin gene that provides high tensile strength.</title>
        <authorList>
            <person name="Kono N."/>
            <person name="Nakamura H."/>
            <person name="Ohtoshi R."/>
            <person name="Tomita M."/>
            <person name="Numata K."/>
            <person name="Arakawa K."/>
        </authorList>
    </citation>
    <scope>NUCLEOTIDE SEQUENCE [LARGE SCALE GENOMIC DNA]</scope>
</reference>
<dbReference type="Proteomes" id="UP000299102">
    <property type="component" value="Unassembled WGS sequence"/>
</dbReference>
<name>A0A4C1TAH3_EUMVA</name>
<keyword evidence="3" id="KW-1185">Reference proteome</keyword>
<gene>
    <name evidence="2" type="ORF">EVAR_5623_1</name>
</gene>
<evidence type="ECO:0000313" key="3">
    <source>
        <dbReference type="Proteomes" id="UP000299102"/>
    </source>
</evidence>
<feature type="region of interest" description="Disordered" evidence="1">
    <location>
        <begin position="1"/>
        <end position="27"/>
    </location>
</feature>
<dbReference type="AlphaFoldDB" id="A0A4C1TAH3"/>
<evidence type="ECO:0000313" key="2">
    <source>
        <dbReference type="EMBL" id="GBP10301.1"/>
    </source>
</evidence>
<comment type="caution">
    <text evidence="2">The sequence shown here is derived from an EMBL/GenBank/DDBJ whole genome shotgun (WGS) entry which is preliminary data.</text>
</comment>
<proteinExistence type="predicted"/>
<feature type="compositionally biased region" description="Basic and acidic residues" evidence="1">
    <location>
        <begin position="11"/>
        <end position="27"/>
    </location>
</feature>
<organism evidence="2 3">
    <name type="scientific">Eumeta variegata</name>
    <name type="common">Bagworm moth</name>
    <name type="synonym">Eumeta japonica</name>
    <dbReference type="NCBI Taxonomy" id="151549"/>
    <lineage>
        <taxon>Eukaryota</taxon>
        <taxon>Metazoa</taxon>
        <taxon>Ecdysozoa</taxon>
        <taxon>Arthropoda</taxon>
        <taxon>Hexapoda</taxon>
        <taxon>Insecta</taxon>
        <taxon>Pterygota</taxon>
        <taxon>Neoptera</taxon>
        <taxon>Endopterygota</taxon>
        <taxon>Lepidoptera</taxon>
        <taxon>Glossata</taxon>
        <taxon>Ditrysia</taxon>
        <taxon>Tineoidea</taxon>
        <taxon>Psychidae</taxon>
        <taxon>Oiketicinae</taxon>
        <taxon>Eumeta</taxon>
    </lineage>
</organism>
<dbReference type="EMBL" id="BGZK01000040">
    <property type="protein sequence ID" value="GBP10301.1"/>
    <property type="molecule type" value="Genomic_DNA"/>
</dbReference>
<evidence type="ECO:0000256" key="1">
    <source>
        <dbReference type="SAM" id="MobiDB-lite"/>
    </source>
</evidence>
<accession>A0A4C1TAH3</accession>